<dbReference type="FunCoup" id="Q9XU73">
    <property type="interactions" value="27"/>
</dbReference>
<dbReference type="Gene3D" id="3.90.550.10">
    <property type="entry name" value="Spore Coat Polysaccharide Biosynthesis Protein SpsA, Chain A"/>
    <property type="match status" value="1"/>
</dbReference>
<evidence type="ECO:0000256" key="9">
    <source>
        <dbReference type="ARBA" id="ARBA00023180"/>
    </source>
</evidence>
<dbReference type="CAZy" id="GT43">
    <property type="family name" value="Glycosyltransferase Family 43"/>
</dbReference>
<organism evidence="15 16">
    <name type="scientific">Caenorhabditis elegans</name>
    <dbReference type="NCBI Taxonomy" id="6239"/>
    <lineage>
        <taxon>Eukaryota</taxon>
        <taxon>Metazoa</taxon>
        <taxon>Ecdysozoa</taxon>
        <taxon>Nematoda</taxon>
        <taxon>Chromadorea</taxon>
        <taxon>Rhabditida</taxon>
        <taxon>Rhabditina</taxon>
        <taxon>Rhabditomorpha</taxon>
        <taxon>Rhabditoidea</taxon>
        <taxon>Rhabditidae</taxon>
        <taxon>Peloderinae</taxon>
        <taxon>Caenorhabditis</taxon>
    </lineage>
</organism>
<sequence length="288" mass="32656">MMSVLQVYGMRVVCFTICIVIVFKCALYLIKPTSPQDSGSNRMIIVITPTYKRITRLADITRLANTLSQVENLHWIVIEDGESTIPNVQNILERSELLYTYVAHRTASGYPARGWYQRDMALKLIRTNPSQILGEHEGEAVIYFADDDNSYDLRLFEDYIRNVKKLGLWAVGLAGGAAVEAPNVVNKKVTSFNFKWKSKRRFAVDMAGFAINLDYILNSSAVFGTECKRGDGAPETCLLEDLGFDLNDIEPFGYEKEKNNEILVWHTKTSYSGMKVKEAEKFGYFVEP</sequence>
<evidence type="ECO:0000313" key="16">
    <source>
        <dbReference type="Proteomes" id="UP000001940"/>
    </source>
</evidence>
<evidence type="ECO:0000256" key="1">
    <source>
        <dbReference type="ARBA" id="ARBA00004606"/>
    </source>
</evidence>
<proteinExistence type="inferred from homology"/>
<dbReference type="GO" id="GO:0015018">
    <property type="term" value="F:galactosylgalactosylxylosylprotein 3-beta-glucuronosyltransferase activity"/>
    <property type="evidence" value="ECO:0000318"/>
    <property type="project" value="GO_Central"/>
</dbReference>
<keyword evidence="12 14" id="KW-0479">Metal-binding</keyword>
<name>Q9XU73_CAEEL</name>
<dbReference type="SMR" id="Q9XU73"/>
<comment type="cofactor">
    <cofactor evidence="12 14">
        <name>Mn(2+)</name>
        <dbReference type="ChEBI" id="CHEBI:29035"/>
    </cofactor>
</comment>
<dbReference type="InterPro" id="IPR005027">
    <property type="entry name" value="Glyco_trans_43"/>
</dbReference>
<evidence type="ECO:0000256" key="12">
    <source>
        <dbReference type="PIRSR" id="PIRSR605027-3"/>
    </source>
</evidence>
<evidence type="ECO:0000313" key="17">
    <source>
        <dbReference type="WormBase" id="T15D6.7"/>
    </source>
</evidence>
<evidence type="ECO:0000256" key="2">
    <source>
        <dbReference type="ARBA" id="ARBA00007706"/>
    </source>
</evidence>
<dbReference type="eggNOG" id="KOG1476">
    <property type="taxonomic scope" value="Eukaryota"/>
</dbReference>
<dbReference type="Proteomes" id="UP000001940">
    <property type="component" value="Chromosome I"/>
</dbReference>
<feature type="site" description="Interaction with galactose moiety of substrate glycoprotein" evidence="13">
    <location>
        <position position="180"/>
    </location>
</feature>
<keyword evidence="5 14" id="KW-0812">Transmembrane</keyword>
<dbReference type="EMBL" id="BX284601">
    <property type="protein sequence ID" value="CAB05617.4"/>
    <property type="molecule type" value="Genomic_DNA"/>
</dbReference>
<feature type="active site" description="Proton donor/acceptor" evidence="11">
    <location>
        <position position="235"/>
    </location>
</feature>
<keyword evidence="7 14" id="KW-1133">Transmembrane helix</keyword>
<reference evidence="15 16" key="1">
    <citation type="journal article" date="1998" name="Science">
        <title>Genome sequence of the nematode C. elegans: a platform for investigating biology.</title>
        <authorList>
            <consortium name="The C. elegans sequencing consortium"/>
            <person name="Sulson J.E."/>
            <person name="Waterston R."/>
        </authorList>
    </citation>
    <scope>NUCLEOTIDE SEQUENCE [LARGE SCALE GENOMIC DNA]</scope>
    <source>
        <strain evidence="15 16">Bristol N2</strain>
    </source>
</reference>
<comment type="pathway">
    <text evidence="14">Protein modification; protein glycosylation.</text>
</comment>
<dbReference type="UCSC" id="T15D6.7">
    <property type="organism name" value="c. elegans"/>
</dbReference>
<dbReference type="GO" id="GO:0050650">
    <property type="term" value="P:chondroitin sulfate proteoglycan biosynthetic process"/>
    <property type="evidence" value="ECO:0000318"/>
    <property type="project" value="GO_Central"/>
</dbReference>
<dbReference type="InterPro" id="IPR029044">
    <property type="entry name" value="Nucleotide-diphossugar_trans"/>
</dbReference>
<evidence type="ECO:0000256" key="5">
    <source>
        <dbReference type="ARBA" id="ARBA00022692"/>
    </source>
</evidence>
<evidence type="ECO:0000256" key="4">
    <source>
        <dbReference type="ARBA" id="ARBA00022679"/>
    </source>
</evidence>
<feature type="binding site" evidence="12">
    <location>
        <position position="148"/>
    </location>
    <ligand>
        <name>Mn(2+)</name>
        <dbReference type="ChEBI" id="CHEBI:29035"/>
    </ligand>
</feature>
<dbReference type="FunFam" id="3.90.550.10:FF:000147">
    <property type="entry name" value="Galactosylgalactosylxylosylprotein 3-beta-glucuronosyltransferase"/>
    <property type="match status" value="1"/>
</dbReference>
<evidence type="ECO:0000256" key="11">
    <source>
        <dbReference type="PIRSR" id="PIRSR605027-1"/>
    </source>
</evidence>
<dbReference type="Pfam" id="PF03360">
    <property type="entry name" value="Glyco_transf_43"/>
    <property type="match status" value="1"/>
</dbReference>
<keyword evidence="8 14" id="KW-0472">Membrane</keyword>
<evidence type="ECO:0000256" key="10">
    <source>
        <dbReference type="ARBA" id="ARBA00047979"/>
    </source>
</evidence>
<keyword evidence="12 14" id="KW-0464">Manganese</keyword>
<keyword evidence="4 14" id="KW-0808">Transferase</keyword>
<dbReference type="PhylomeDB" id="Q9XU73"/>
<dbReference type="InParanoid" id="Q9XU73"/>
<dbReference type="RefSeq" id="NP_001364606.1">
    <property type="nucleotide sequence ID" value="NM_001377661.1"/>
</dbReference>
<evidence type="ECO:0000256" key="8">
    <source>
        <dbReference type="ARBA" id="ARBA00023136"/>
    </source>
</evidence>
<evidence type="ECO:0000256" key="3">
    <source>
        <dbReference type="ARBA" id="ARBA00012641"/>
    </source>
</evidence>
<evidence type="ECO:0000256" key="13">
    <source>
        <dbReference type="PIRSR" id="PIRSR605027-4"/>
    </source>
</evidence>
<accession>Q9XU73</accession>
<dbReference type="WormBase" id="T15D6.7">
    <property type="protein sequence ID" value="CE53845"/>
    <property type="gene ID" value="WBGene00011781"/>
    <property type="gene designation" value="glct-3"/>
</dbReference>
<comment type="similarity">
    <text evidence="2 14">Belongs to the glycosyltransferase 43 family.</text>
</comment>
<dbReference type="PANTHER" id="PTHR10896">
    <property type="entry name" value="GALACTOSYLGALACTOSYLXYLOSYLPROTEIN 3-BETA-GLUCURONOSYLTRANSFERASE BETA-1,3-GLUCURONYLTRANSFERASE"/>
    <property type="match status" value="1"/>
</dbReference>
<dbReference type="KEGG" id="cel:CELE_T15D6.7"/>
<dbReference type="EC" id="2.4.1.135" evidence="3 14"/>
<dbReference type="AlphaFoldDB" id="Q9XU73"/>
<comment type="catalytic activity">
    <reaction evidence="10 14">
        <text>3-O-(beta-D-galactosyl-(1-&gt;3)-beta-D-galactosyl-(1-&gt;4)-beta-D-xylosyl)-L-seryl-[protein] + UDP-alpha-D-glucuronate = 3-O-(beta-D-GlcA-(1-&gt;3)-beta-D-Gal-(1-&gt;3)-beta-D-Gal-(1-&gt;4)-beta-D-Xyl)-L-seryl-[protein] + UDP + H(+)</text>
        <dbReference type="Rhea" id="RHEA:24168"/>
        <dbReference type="Rhea" id="RHEA-COMP:12571"/>
        <dbReference type="Rhea" id="RHEA-COMP:12573"/>
        <dbReference type="ChEBI" id="CHEBI:15378"/>
        <dbReference type="ChEBI" id="CHEBI:58052"/>
        <dbReference type="ChEBI" id="CHEBI:58223"/>
        <dbReference type="ChEBI" id="CHEBI:132090"/>
        <dbReference type="ChEBI" id="CHEBI:132093"/>
        <dbReference type="EC" id="2.4.1.135"/>
    </reaction>
</comment>
<dbReference type="CTD" id="188533"/>
<evidence type="ECO:0000313" key="15">
    <source>
        <dbReference type="EMBL" id="CAB05617.4"/>
    </source>
</evidence>
<keyword evidence="6 14" id="KW-0735">Signal-anchor</keyword>
<dbReference type="GO" id="GO:0000139">
    <property type="term" value="C:Golgi membrane"/>
    <property type="evidence" value="ECO:0000318"/>
    <property type="project" value="GO_Central"/>
</dbReference>
<keyword evidence="9" id="KW-0325">Glycoprotein</keyword>
<evidence type="ECO:0000256" key="14">
    <source>
        <dbReference type="RuleBase" id="RU363127"/>
    </source>
</evidence>
<evidence type="ECO:0000256" key="6">
    <source>
        <dbReference type="ARBA" id="ARBA00022968"/>
    </source>
</evidence>
<dbReference type="CDD" id="cd00218">
    <property type="entry name" value="GlcAT-I"/>
    <property type="match status" value="1"/>
</dbReference>
<protein>
    <recommendedName>
        <fullName evidence="3 14">Galactosylgalactosylxylosylprotein 3-beta-glucuronosyltransferase</fullName>
        <ecNumber evidence="3 14">2.4.1.135</ecNumber>
    </recommendedName>
</protein>
<dbReference type="PaxDb" id="6239-T15D6.7"/>
<dbReference type="Reactome" id="R-CEL-1971475">
    <property type="pathway name" value="Glycosaminoglycan-protein linkage region biosynthesis"/>
</dbReference>
<dbReference type="SUPFAM" id="SSF53448">
    <property type="entry name" value="Nucleotide-diphospho-sugar transferases"/>
    <property type="match status" value="1"/>
</dbReference>
<dbReference type="UniPathway" id="UPA00378"/>
<dbReference type="HOGENOM" id="CLU_045177_4_0_1"/>
<dbReference type="GO" id="GO:0005975">
    <property type="term" value="P:carbohydrate metabolic process"/>
    <property type="evidence" value="ECO:0000318"/>
    <property type="project" value="GO_Central"/>
</dbReference>
<dbReference type="AGR" id="WB:WBGene00011781"/>
<evidence type="ECO:0000256" key="7">
    <source>
        <dbReference type="ARBA" id="ARBA00022989"/>
    </source>
</evidence>
<feature type="transmembrane region" description="Helical" evidence="14">
    <location>
        <begin position="12"/>
        <end position="30"/>
    </location>
</feature>
<dbReference type="GeneID" id="188533"/>
<dbReference type="OrthoDB" id="675023at2759"/>
<keyword evidence="16" id="KW-1185">Reference proteome</keyword>
<gene>
    <name evidence="15 17" type="primary">glct-3</name>
    <name evidence="15" type="ORF">CELE_T15D6.7</name>
    <name evidence="17" type="ORF">T15D6.7</name>
</gene>
<keyword evidence="14" id="KW-0333">Golgi apparatus</keyword>
<comment type="subcellular location">
    <subcellularLocation>
        <location evidence="14">Golgi apparatus membrane</location>
        <topology evidence="14">Single-pass type II membrane protein</topology>
    </subcellularLocation>
    <subcellularLocation>
        <location evidence="1">Membrane</location>
        <topology evidence="1">Single-pass type II membrane protein</topology>
    </subcellularLocation>
</comment>
<dbReference type="GO" id="GO:0046872">
    <property type="term" value="F:metal ion binding"/>
    <property type="evidence" value="ECO:0007669"/>
    <property type="project" value="UniProtKB-KW"/>
</dbReference>
<dbReference type="PANTHER" id="PTHR10896:SF30">
    <property type="entry name" value="GALACTOSYLGALACTOSYLXYLOSYLPROTEIN 3-BETA-GLUCURONOSYLTRANSFERASE"/>
    <property type="match status" value="1"/>
</dbReference>